<feature type="region of interest" description="Disordered" evidence="1">
    <location>
        <begin position="1"/>
        <end position="23"/>
    </location>
</feature>
<organism evidence="2 3">
    <name type="scientific">Anopheles farauti</name>
    <dbReference type="NCBI Taxonomy" id="69004"/>
    <lineage>
        <taxon>Eukaryota</taxon>
        <taxon>Metazoa</taxon>
        <taxon>Ecdysozoa</taxon>
        <taxon>Arthropoda</taxon>
        <taxon>Hexapoda</taxon>
        <taxon>Insecta</taxon>
        <taxon>Pterygota</taxon>
        <taxon>Neoptera</taxon>
        <taxon>Endopterygota</taxon>
        <taxon>Diptera</taxon>
        <taxon>Nematocera</taxon>
        <taxon>Culicoidea</taxon>
        <taxon>Culicidae</taxon>
        <taxon>Anophelinae</taxon>
        <taxon>Anopheles</taxon>
    </lineage>
</organism>
<evidence type="ECO:0000313" key="3">
    <source>
        <dbReference type="Proteomes" id="UP000075886"/>
    </source>
</evidence>
<dbReference type="Proteomes" id="UP000075886">
    <property type="component" value="Unassembled WGS sequence"/>
</dbReference>
<reference evidence="2" key="2">
    <citation type="submission" date="2020-05" db="UniProtKB">
        <authorList>
            <consortium name="EnsemblMetazoa"/>
        </authorList>
    </citation>
    <scope>IDENTIFICATION</scope>
    <source>
        <strain evidence="2">FAR1</strain>
    </source>
</reference>
<accession>A0A182Q0R2</accession>
<evidence type="ECO:0000256" key="1">
    <source>
        <dbReference type="SAM" id="MobiDB-lite"/>
    </source>
</evidence>
<dbReference type="EMBL" id="AXCN02001492">
    <property type="status" value="NOT_ANNOTATED_CDS"/>
    <property type="molecule type" value="Genomic_DNA"/>
</dbReference>
<evidence type="ECO:0000313" key="2">
    <source>
        <dbReference type="EnsemblMetazoa" id="AFAF000763-PA"/>
    </source>
</evidence>
<dbReference type="EnsemblMetazoa" id="AFAF000763-RA">
    <property type="protein sequence ID" value="AFAF000763-PA"/>
    <property type="gene ID" value="AFAF000763"/>
</dbReference>
<dbReference type="VEuPathDB" id="VectorBase:AFAF000763"/>
<dbReference type="AlphaFoldDB" id="A0A182Q0R2"/>
<keyword evidence="3" id="KW-1185">Reference proteome</keyword>
<sequence length="117" mass="12990">MKIFYSRAEKETPTPGKVTLTGIMEPQRQNSYGGQRFLSWDVVDCHVDLEEELHTITLQALEGEEGKHGDLLPVEKMGKMRIGGTEGKLTGGKLAGYPRKDVLEIDFAKGELRAVLC</sequence>
<name>A0A182Q0R2_9DIPT</name>
<proteinExistence type="predicted"/>
<protein>
    <submittedName>
        <fullName evidence="2">Uncharacterized protein</fullName>
    </submittedName>
</protein>
<reference evidence="3" key="1">
    <citation type="submission" date="2014-01" db="EMBL/GenBank/DDBJ databases">
        <title>The Genome Sequence of Anopheles farauti FAR1 (V2).</title>
        <authorList>
            <consortium name="The Broad Institute Genomics Platform"/>
            <person name="Neafsey D.E."/>
            <person name="Besansky N."/>
            <person name="Howell P."/>
            <person name="Walton C."/>
            <person name="Young S.K."/>
            <person name="Zeng Q."/>
            <person name="Gargeya S."/>
            <person name="Fitzgerald M."/>
            <person name="Haas B."/>
            <person name="Abouelleil A."/>
            <person name="Allen A.W."/>
            <person name="Alvarado L."/>
            <person name="Arachchi H.M."/>
            <person name="Berlin A.M."/>
            <person name="Chapman S.B."/>
            <person name="Gainer-Dewar J."/>
            <person name="Goldberg J."/>
            <person name="Griggs A."/>
            <person name="Gujja S."/>
            <person name="Hansen M."/>
            <person name="Howarth C."/>
            <person name="Imamovic A."/>
            <person name="Ireland A."/>
            <person name="Larimer J."/>
            <person name="McCowan C."/>
            <person name="Murphy C."/>
            <person name="Pearson M."/>
            <person name="Poon T.W."/>
            <person name="Priest M."/>
            <person name="Roberts A."/>
            <person name="Saif S."/>
            <person name="Shea T."/>
            <person name="Sisk P."/>
            <person name="Sykes S."/>
            <person name="Wortman J."/>
            <person name="Nusbaum C."/>
            <person name="Birren B."/>
        </authorList>
    </citation>
    <scope>NUCLEOTIDE SEQUENCE [LARGE SCALE GENOMIC DNA]</scope>
    <source>
        <strain evidence="3">FAR1</strain>
    </source>
</reference>
<dbReference type="STRING" id="69004.A0A182Q0R2"/>